<gene>
    <name evidence="2" type="ORF">RSSM_05863</name>
</gene>
<evidence type="ECO:0000259" key="1">
    <source>
        <dbReference type="PROSITE" id="PS51186"/>
    </source>
</evidence>
<evidence type="ECO:0000313" key="2">
    <source>
        <dbReference type="EMBL" id="EMI52701.1"/>
    </source>
</evidence>
<dbReference type="InterPro" id="IPR000182">
    <property type="entry name" value="GNAT_dom"/>
</dbReference>
<keyword evidence="3" id="KW-1185">Reference proteome</keyword>
<organism evidence="2 3">
    <name type="scientific">Rhodopirellula sallentina SM41</name>
    <dbReference type="NCBI Taxonomy" id="1263870"/>
    <lineage>
        <taxon>Bacteria</taxon>
        <taxon>Pseudomonadati</taxon>
        <taxon>Planctomycetota</taxon>
        <taxon>Planctomycetia</taxon>
        <taxon>Pirellulales</taxon>
        <taxon>Pirellulaceae</taxon>
        <taxon>Rhodopirellula</taxon>
    </lineage>
</organism>
<name>M5U4D1_9BACT</name>
<dbReference type="PANTHER" id="PTHR43792">
    <property type="entry name" value="GNAT FAMILY, PUTATIVE (AFU_ORTHOLOGUE AFUA_3G00765)-RELATED-RELATED"/>
    <property type="match status" value="1"/>
</dbReference>
<dbReference type="InterPro" id="IPR051531">
    <property type="entry name" value="N-acetyltransferase"/>
</dbReference>
<sequence length="183" mass="20799">MIVATTKRLTLRHASPDDAIAMRSVFCDAEVMRYGDGPQTDAWIRSWIALMNRDYHERGYGLWIVTKIGDPRAIGYCGLTWFPNINGRAEIEVGYRLAREYWNTGFATEAALAVRDLAFICRGLDRLVAIIDPDNFRSIRVAEKMGMKYDSDVLLDGYTHPDTVYACHRDEDGEPSDEPKSRS</sequence>
<proteinExistence type="predicted"/>
<dbReference type="PANTHER" id="PTHR43792:SF1">
    <property type="entry name" value="N-ACETYLTRANSFERASE DOMAIN-CONTAINING PROTEIN"/>
    <property type="match status" value="1"/>
</dbReference>
<dbReference type="AlphaFoldDB" id="M5U4D1"/>
<dbReference type="PROSITE" id="PS51186">
    <property type="entry name" value="GNAT"/>
    <property type="match status" value="1"/>
</dbReference>
<reference evidence="2 3" key="1">
    <citation type="journal article" date="2013" name="Mar. Genomics">
        <title>Expression of sulfatases in Rhodopirellula baltica and the diversity of sulfatases in the genus Rhodopirellula.</title>
        <authorList>
            <person name="Wegner C.E."/>
            <person name="Richter-Heitmann T."/>
            <person name="Klindworth A."/>
            <person name="Klockow C."/>
            <person name="Richter M."/>
            <person name="Achstetter T."/>
            <person name="Glockner F.O."/>
            <person name="Harder J."/>
        </authorList>
    </citation>
    <scope>NUCLEOTIDE SEQUENCE [LARGE SCALE GENOMIC DNA]</scope>
    <source>
        <strain evidence="2 3">SM41</strain>
    </source>
</reference>
<dbReference type="PATRIC" id="fig|1263870.3.peg.6215"/>
<dbReference type="Proteomes" id="UP000011885">
    <property type="component" value="Unassembled WGS sequence"/>
</dbReference>
<dbReference type="GO" id="GO:0016747">
    <property type="term" value="F:acyltransferase activity, transferring groups other than amino-acyl groups"/>
    <property type="evidence" value="ECO:0007669"/>
    <property type="project" value="InterPro"/>
</dbReference>
<comment type="caution">
    <text evidence="2">The sequence shown here is derived from an EMBL/GenBank/DDBJ whole genome shotgun (WGS) entry which is preliminary data.</text>
</comment>
<dbReference type="Gene3D" id="3.40.630.30">
    <property type="match status" value="1"/>
</dbReference>
<dbReference type="SUPFAM" id="SSF55729">
    <property type="entry name" value="Acyl-CoA N-acyltransferases (Nat)"/>
    <property type="match status" value="1"/>
</dbReference>
<feature type="domain" description="N-acetyltransferase" evidence="1">
    <location>
        <begin position="9"/>
        <end position="170"/>
    </location>
</feature>
<keyword evidence="2" id="KW-0808">Transferase</keyword>
<dbReference type="OrthoDB" id="9795206at2"/>
<evidence type="ECO:0000313" key="3">
    <source>
        <dbReference type="Proteomes" id="UP000011885"/>
    </source>
</evidence>
<dbReference type="InterPro" id="IPR016181">
    <property type="entry name" value="Acyl_CoA_acyltransferase"/>
</dbReference>
<dbReference type="Pfam" id="PF13302">
    <property type="entry name" value="Acetyltransf_3"/>
    <property type="match status" value="1"/>
</dbReference>
<protein>
    <submittedName>
        <fullName evidence="2">GCN5-related N-acetyltransferase</fullName>
    </submittedName>
</protein>
<accession>M5U4D1</accession>
<dbReference type="EMBL" id="ANOH01000408">
    <property type="protein sequence ID" value="EMI52701.1"/>
    <property type="molecule type" value="Genomic_DNA"/>
</dbReference>